<dbReference type="Proteomes" id="UP000198727">
    <property type="component" value="Unassembled WGS sequence"/>
</dbReference>
<dbReference type="AlphaFoldDB" id="A0A1I5YYV4"/>
<dbReference type="EMBL" id="FOWW01000008">
    <property type="protein sequence ID" value="SFQ49235.1"/>
    <property type="molecule type" value="Genomic_DNA"/>
</dbReference>
<protein>
    <submittedName>
        <fullName evidence="1">Uncharacterized protein</fullName>
    </submittedName>
</protein>
<evidence type="ECO:0000313" key="1">
    <source>
        <dbReference type="EMBL" id="SFQ49235.1"/>
    </source>
</evidence>
<reference evidence="2" key="1">
    <citation type="submission" date="2016-10" db="EMBL/GenBank/DDBJ databases">
        <authorList>
            <person name="Varghese N."/>
            <person name="Submissions S."/>
        </authorList>
    </citation>
    <scope>NUCLEOTIDE SEQUENCE [LARGE SCALE GENOMIC DNA]</scope>
    <source>
        <strain evidence="2">CGMCC 4.5579</strain>
    </source>
</reference>
<name>A0A1I5YYV4_9PSEU</name>
<keyword evidence="2" id="KW-1185">Reference proteome</keyword>
<dbReference type="RefSeq" id="WP_092533258.1">
    <property type="nucleotide sequence ID" value="NZ_FOWW01000008.1"/>
</dbReference>
<evidence type="ECO:0000313" key="2">
    <source>
        <dbReference type="Proteomes" id="UP000198727"/>
    </source>
</evidence>
<proteinExistence type="predicted"/>
<gene>
    <name evidence="1" type="ORF">SAMN05421810_10863</name>
</gene>
<sequence>MIGMIASTLLVLVVCAELVLLGRAVPAAAPALPAGASRLERDLTAGVALLRAASTAYAERIERYLTEMSGTPAGRATPGTR</sequence>
<organism evidence="1 2">
    <name type="scientific">Amycolatopsis arida</name>
    <dbReference type="NCBI Taxonomy" id="587909"/>
    <lineage>
        <taxon>Bacteria</taxon>
        <taxon>Bacillati</taxon>
        <taxon>Actinomycetota</taxon>
        <taxon>Actinomycetes</taxon>
        <taxon>Pseudonocardiales</taxon>
        <taxon>Pseudonocardiaceae</taxon>
        <taxon>Amycolatopsis</taxon>
    </lineage>
</organism>
<accession>A0A1I5YYV4</accession>